<name>A0ACC0C663_CATRO</name>
<organism evidence="1 2">
    <name type="scientific">Catharanthus roseus</name>
    <name type="common">Madagascar periwinkle</name>
    <name type="synonym">Vinca rosea</name>
    <dbReference type="NCBI Taxonomy" id="4058"/>
    <lineage>
        <taxon>Eukaryota</taxon>
        <taxon>Viridiplantae</taxon>
        <taxon>Streptophyta</taxon>
        <taxon>Embryophyta</taxon>
        <taxon>Tracheophyta</taxon>
        <taxon>Spermatophyta</taxon>
        <taxon>Magnoliopsida</taxon>
        <taxon>eudicotyledons</taxon>
        <taxon>Gunneridae</taxon>
        <taxon>Pentapetalae</taxon>
        <taxon>asterids</taxon>
        <taxon>lamiids</taxon>
        <taxon>Gentianales</taxon>
        <taxon>Apocynaceae</taxon>
        <taxon>Rauvolfioideae</taxon>
        <taxon>Vinceae</taxon>
        <taxon>Catharanthinae</taxon>
        <taxon>Catharanthus</taxon>
    </lineage>
</organism>
<gene>
    <name evidence="1" type="ORF">M9H77_01633</name>
</gene>
<sequence>MISVGSRNGRKGVELRFGREEMEETELEEGEACYQNEDDDSSIDPDIALSYIDEKLQDVLGHFQKDFEGGVSAENLGTKFGGYGSFLPTYQRSPSWSHPRASPEVFNRVSRSPNNMHHEGGRPNSFSSSSVPLQVGPVVGHRMATLSGPRMPRLPSGNDEFQDIEEMASKLEVKKSSSFPDPKTLKFRIKVGTDNLSTRKNTEIYSGLGLDVSPSSSLDDSPTHSEGLYQSLDNPDLSPTSILQVMTSIPFGGIMISPISGDVIHLCAKEQGLGRSKSKTVNKTSQGNSQMVVNGSDLKMSNGKVLSDKKAKSHEKSAVLVELSNNNSKENYDSNGTLASKKEIDINSLACEELVSSALKLPFLSNSYSDGAESDKIVINSKDAAKSQVANTSFSDVAEKEREQKAAFSDKPVSYISEERMNVDTSKQKALSSTGKKKSKVSQTLAAQNVEFPEDGPIINSSVVPKTKKISNSNGIMPKNNSEGLKKGDSKATDIYREFFGELDLEQEDDEIVSEQVPFKRRSKDNEFVEKRSTSESNSTLKAKHMGKTTEEQSVSGDHRRLSSNMPHHAGRAPNADAAPVAAPVVQEDWVCCDKCQAWRLLPLGTNPKSLPEKWVCSMLNWLPGMNHCSISEEETTNSLRALYQTQTSAAQSQPNQHAHPGGTSLGVASGDARRSSSQNSGLQPTASGGKKKSGSKDVRNATDQDSCAQVSDLKNFQESSKSRLNKLDLSRSIDEFAYQDEGDTMSSKTKNKRENEKEAMKASKKMKTEEIHSKDGNSDHAGAFSKVVRSSNSNFSNGASGRDPHSHSNRSRDSKGDMRKKSVTSEKLEVQMSITSDDGSLHNAKCGNDSLKKRKRNEHQKPKVSDLPLPIEGHNSQGSRGSLEESRECDPRKEKKARVSKSDGKDSNRSKNAMVAGKKAARALKDQQMRLDSSTPSRMSLDAPDSLRRDLGSAQPAVAATSSSSKVSGSHRSKASRGEMKGSPVESVSSSPLRISNTDKFSEARKNTVTSKDNLQDASLFAMTSPRRSINGGHAGGSDETGKLKDDSFNVIHNGSLETSVIDFQARDWVHVSNAKGKADCVSSPNFPDQAVPGSNTLPLDQDNQSAYQTETSEQSRDERKRNDNLYTSNGSQSKKSGKGFSSRSKEKTRGLRAGFDDSKIKDADSFDGSMYEEKMKAGKNKPAEKSENSTDRMEKSYVSKKDSAGKVNREISKEESHHNVGGARPDVISCQDPIQNVQQKLDNEKSSSKLVSEKTGVEDSGRVKSHSLQPSVRGQSEATARTHATGESRKDKDQHAFEQDDALKVSKQSKKAEKQSGNQPVNLRKLTPTVQKGRDLDAASPARKESSSQAVTTAVKEAKDLKHMADRLKNLGSTDSTGLYFQAALKFLHGASLLESSGTENSKHNERIQSMQIYSSTAKLCEFCAHEYEKSKDMAAAALAYKLVEVAYMRVIYSSHGNASRDRNELQAALQIIPTGESPSSSASDIDNLNNPATADKAVIPKGVASPQVAGNHVLTGRSRSSCMRLINFAQDVNFAMEASRKSRTRFGEAQSREGISSVKRALDFNFQDVDGLLHLVRVAMEAIAR</sequence>
<protein>
    <submittedName>
        <fullName evidence="1">Uncharacterized protein</fullName>
    </submittedName>
</protein>
<evidence type="ECO:0000313" key="1">
    <source>
        <dbReference type="EMBL" id="KAI5680406.1"/>
    </source>
</evidence>
<keyword evidence="2" id="KW-1185">Reference proteome</keyword>
<accession>A0ACC0C663</accession>
<comment type="caution">
    <text evidence="1">The sequence shown here is derived from an EMBL/GenBank/DDBJ whole genome shotgun (WGS) entry which is preliminary data.</text>
</comment>
<dbReference type="Proteomes" id="UP001060085">
    <property type="component" value="Linkage Group LG01"/>
</dbReference>
<dbReference type="EMBL" id="CM044701">
    <property type="protein sequence ID" value="KAI5680406.1"/>
    <property type="molecule type" value="Genomic_DNA"/>
</dbReference>
<reference evidence="2" key="1">
    <citation type="journal article" date="2023" name="Nat. Plants">
        <title>Single-cell RNA sequencing provides a high-resolution roadmap for understanding the multicellular compartmentation of specialized metabolism.</title>
        <authorList>
            <person name="Sun S."/>
            <person name="Shen X."/>
            <person name="Li Y."/>
            <person name="Li Y."/>
            <person name="Wang S."/>
            <person name="Li R."/>
            <person name="Zhang H."/>
            <person name="Shen G."/>
            <person name="Guo B."/>
            <person name="Wei J."/>
            <person name="Xu J."/>
            <person name="St-Pierre B."/>
            <person name="Chen S."/>
            <person name="Sun C."/>
        </authorList>
    </citation>
    <scope>NUCLEOTIDE SEQUENCE [LARGE SCALE GENOMIC DNA]</scope>
</reference>
<evidence type="ECO:0000313" key="2">
    <source>
        <dbReference type="Proteomes" id="UP001060085"/>
    </source>
</evidence>
<proteinExistence type="predicted"/>